<name>A0A432Y970_9GAMM</name>
<keyword evidence="1" id="KW-0472">Membrane</keyword>
<reference evidence="3" key="1">
    <citation type="journal article" date="2018" name="Front. Microbiol.">
        <title>Genome-Based Analysis Reveals the Taxonomy and Diversity of the Family Idiomarinaceae.</title>
        <authorList>
            <person name="Liu Y."/>
            <person name="Lai Q."/>
            <person name="Shao Z."/>
        </authorList>
    </citation>
    <scope>NUCLEOTIDE SEQUENCE [LARGE SCALE GENOMIC DNA]</scope>
    <source>
        <strain evidence="3">F23</strain>
    </source>
</reference>
<proteinExistence type="predicted"/>
<feature type="transmembrane region" description="Helical" evidence="1">
    <location>
        <begin position="128"/>
        <end position="151"/>
    </location>
</feature>
<dbReference type="RefSeq" id="WP_110573586.1">
    <property type="nucleotide sequence ID" value="NZ_PIPV01000002.1"/>
</dbReference>
<organism evidence="2 3">
    <name type="scientific">Idiomarina fontislapidosi</name>
    <dbReference type="NCBI Taxonomy" id="263723"/>
    <lineage>
        <taxon>Bacteria</taxon>
        <taxon>Pseudomonadati</taxon>
        <taxon>Pseudomonadota</taxon>
        <taxon>Gammaproteobacteria</taxon>
        <taxon>Alteromonadales</taxon>
        <taxon>Idiomarinaceae</taxon>
        <taxon>Idiomarina</taxon>
    </lineage>
</organism>
<protein>
    <submittedName>
        <fullName evidence="2">DUF4199 domain-containing protein</fullName>
    </submittedName>
</protein>
<dbReference type="AlphaFoldDB" id="A0A432Y970"/>
<accession>A0A432Y970</accession>
<dbReference type="Pfam" id="PF13858">
    <property type="entry name" value="DUF4199"/>
    <property type="match status" value="1"/>
</dbReference>
<feature type="transmembrane region" description="Helical" evidence="1">
    <location>
        <begin position="33"/>
        <end position="53"/>
    </location>
</feature>
<sequence>MNALKWGIIFSIAMLLWLTVERIAGLHHQNIEYHFFLTNIFAIIAIAIYVLALRDKKRNLPDQQMSWLTGFISGVKLTLVIAILAPLVQLIFHTTISPEFFDNMRHHAVASGMMSDMRAEEYFTLTAYIFQSIVGAIGLGLITSAVVAFFLRSKTTQS</sequence>
<dbReference type="Proteomes" id="UP000287330">
    <property type="component" value="Unassembled WGS sequence"/>
</dbReference>
<dbReference type="InterPro" id="IPR025250">
    <property type="entry name" value="DUF4199"/>
</dbReference>
<dbReference type="OrthoDB" id="5766000at2"/>
<keyword evidence="3" id="KW-1185">Reference proteome</keyword>
<evidence type="ECO:0000313" key="3">
    <source>
        <dbReference type="Proteomes" id="UP000287330"/>
    </source>
</evidence>
<keyword evidence="1" id="KW-0812">Transmembrane</keyword>
<gene>
    <name evidence="2" type="ORF">CWE25_02795</name>
</gene>
<evidence type="ECO:0000256" key="1">
    <source>
        <dbReference type="SAM" id="Phobius"/>
    </source>
</evidence>
<feature type="transmembrane region" description="Helical" evidence="1">
    <location>
        <begin position="65"/>
        <end position="92"/>
    </location>
</feature>
<evidence type="ECO:0000313" key="2">
    <source>
        <dbReference type="EMBL" id="RUO57406.1"/>
    </source>
</evidence>
<keyword evidence="1" id="KW-1133">Transmembrane helix</keyword>
<dbReference type="EMBL" id="PIPV01000002">
    <property type="protein sequence ID" value="RUO57406.1"/>
    <property type="molecule type" value="Genomic_DNA"/>
</dbReference>
<comment type="caution">
    <text evidence="2">The sequence shown here is derived from an EMBL/GenBank/DDBJ whole genome shotgun (WGS) entry which is preliminary data.</text>
</comment>